<dbReference type="Proteomes" id="UP000262969">
    <property type="component" value="Unassembled WGS sequence"/>
</dbReference>
<name>A0A3D2X5J5_9FIRM</name>
<protein>
    <submittedName>
        <fullName evidence="1">Veg protein</fullName>
    </submittedName>
</protein>
<reference evidence="1 2" key="1">
    <citation type="journal article" date="2018" name="Nat. Biotechnol.">
        <title>A standardized bacterial taxonomy based on genome phylogeny substantially revises the tree of life.</title>
        <authorList>
            <person name="Parks D.H."/>
            <person name="Chuvochina M."/>
            <person name="Waite D.W."/>
            <person name="Rinke C."/>
            <person name="Skarshewski A."/>
            <person name="Chaumeil P.A."/>
            <person name="Hugenholtz P."/>
        </authorList>
    </citation>
    <scope>NUCLEOTIDE SEQUENCE [LARGE SCALE GENOMIC DNA]</scope>
    <source>
        <strain evidence="1">UBA11728</strain>
    </source>
</reference>
<dbReference type="InterPro" id="IPR009366">
    <property type="entry name" value="Protein_Veg"/>
</dbReference>
<dbReference type="PANTHER" id="PTHR40026:SF1">
    <property type="entry name" value="PROTEIN VEG"/>
    <property type="match status" value="1"/>
</dbReference>
<sequence>MKQPENMCKVRNTVVNNVGRRVKIKANKGRNKVDIAEGIIAETYPCVFLIQVEGELAESVKTMSFSYTDVLTKEVELVLC</sequence>
<dbReference type="Gene3D" id="2.30.30.100">
    <property type="match status" value="1"/>
</dbReference>
<dbReference type="Pfam" id="PF06257">
    <property type="entry name" value="VEG"/>
    <property type="match status" value="1"/>
</dbReference>
<proteinExistence type="predicted"/>
<organism evidence="1 2">
    <name type="scientific">Lachnoclostridium phytofermentans</name>
    <dbReference type="NCBI Taxonomy" id="66219"/>
    <lineage>
        <taxon>Bacteria</taxon>
        <taxon>Bacillati</taxon>
        <taxon>Bacillota</taxon>
        <taxon>Clostridia</taxon>
        <taxon>Lachnospirales</taxon>
        <taxon>Lachnospiraceae</taxon>
    </lineage>
</organism>
<evidence type="ECO:0000313" key="1">
    <source>
        <dbReference type="EMBL" id="HCL01987.1"/>
    </source>
</evidence>
<accession>A0A3D2X5J5</accession>
<comment type="caution">
    <text evidence="1">The sequence shown here is derived from an EMBL/GenBank/DDBJ whole genome shotgun (WGS) entry which is preliminary data.</text>
</comment>
<dbReference type="AlphaFoldDB" id="A0A3D2X5J5"/>
<gene>
    <name evidence="1" type="ORF">DHW61_06140</name>
</gene>
<dbReference type="PANTHER" id="PTHR40026">
    <property type="entry name" value="PROTEIN VEG"/>
    <property type="match status" value="1"/>
</dbReference>
<evidence type="ECO:0000313" key="2">
    <source>
        <dbReference type="Proteomes" id="UP000262969"/>
    </source>
</evidence>
<dbReference type="EMBL" id="DPVV01000206">
    <property type="protein sequence ID" value="HCL01987.1"/>
    <property type="molecule type" value="Genomic_DNA"/>
</dbReference>
<dbReference type="GO" id="GO:0006355">
    <property type="term" value="P:regulation of DNA-templated transcription"/>
    <property type="evidence" value="ECO:0007669"/>
    <property type="project" value="InterPro"/>
</dbReference>